<dbReference type="InterPro" id="IPR015422">
    <property type="entry name" value="PyrdxlP-dep_Trfase_small"/>
</dbReference>
<dbReference type="GO" id="GO:0008483">
    <property type="term" value="F:transaminase activity"/>
    <property type="evidence" value="ECO:0007669"/>
    <property type="project" value="TreeGrafter"/>
</dbReference>
<dbReference type="HOGENOM" id="CLU_057062_0_0_11"/>
<evidence type="ECO:0000256" key="2">
    <source>
        <dbReference type="RuleBase" id="RU004508"/>
    </source>
</evidence>
<evidence type="ECO:0000313" key="4">
    <source>
        <dbReference type="Proteomes" id="UP000005777"/>
    </source>
</evidence>
<gene>
    <name evidence="3" type="ORF">HMPREF9020_00959</name>
</gene>
<keyword evidence="4" id="KW-1185">Reference proteome</keyword>
<proteinExistence type="inferred from homology"/>
<evidence type="ECO:0000256" key="1">
    <source>
        <dbReference type="ARBA" id="ARBA00001933"/>
    </source>
</evidence>
<dbReference type="InterPro" id="IPR000653">
    <property type="entry name" value="DegT/StrS_aminotransferase"/>
</dbReference>
<keyword evidence="2" id="KW-0663">Pyridoxal phosphate</keyword>
<comment type="caution">
    <text evidence="3">The sequence shown here is derived from an EMBL/GenBank/DDBJ whole genome shotgun (WGS) entry which is preliminary data.</text>
</comment>
<dbReference type="eggNOG" id="COG0399">
    <property type="taxonomic scope" value="Bacteria"/>
</dbReference>
<dbReference type="Gene3D" id="3.40.640.10">
    <property type="entry name" value="Type I PLP-dependent aspartate aminotransferase-like (Major domain)"/>
    <property type="match status" value="1"/>
</dbReference>
<dbReference type="GO" id="GO:0030170">
    <property type="term" value="F:pyridoxal phosphate binding"/>
    <property type="evidence" value="ECO:0007669"/>
    <property type="project" value="TreeGrafter"/>
</dbReference>
<dbReference type="PANTHER" id="PTHR30244:SF34">
    <property type="entry name" value="DTDP-4-AMINO-4,6-DIDEOXYGALACTOSE TRANSAMINASE"/>
    <property type="match status" value="1"/>
</dbReference>
<dbReference type="Gene3D" id="3.90.1150.10">
    <property type="entry name" value="Aspartate Aminotransferase, domain 1"/>
    <property type="match status" value="1"/>
</dbReference>
<evidence type="ECO:0000313" key="3">
    <source>
        <dbReference type="EMBL" id="EFG27317.2"/>
    </source>
</evidence>
<dbReference type="Pfam" id="PF01041">
    <property type="entry name" value="DegT_DnrJ_EryC1"/>
    <property type="match status" value="2"/>
</dbReference>
<protein>
    <recommendedName>
        <fullName evidence="5">DegT/DnrJ/EryC1/StrS aminotransferase family protein</fullName>
    </recommendedName>
</protein>
<reference evidence="3 4" key="1">
    <citation type="submission" date="2012-01" db="EMBL/GenBank/DDBJ databases">
        <title>The Genome Sequence of Scardovia inopinata F0304.</title>
        <authorList>
            <consortium name="The Broad Institute Genome Sequencing Platform"/>
            <person name="Earl A."/>
            <person name="Ward D."/>
            <person name="Feldgarden M."/>
            <person name="Gevers D."/>
            <person name="Izard J."/>
            <person name="Baranova O.V."/>
            <person name="Blanton J.M."/>
            <person name="Tanner A.C."/>
            <person name="Dewhirst F.E."/>
            <person name="Young S.K."/>
            <person name="Zeng Q."/>
            <person name="Gargeya S."/>
            <person name="Fitzgerald M."/>
            <person name="Haas B."/>
            <person name="Abouelleil A."/>
            <person name="Alvarado L."/>
            <person name="Arachchi H.M."/>
            <person name="Berlin A."/>
            <person name="Chapman S.B."/>
            <person name="Gearin G."/>
            <person name="Goldberg J."/>
            <person name="Griggs A."/>
            <person name="Gujja S."/>
            <person name="Hansen M."/>
            <person name="Heiman D."/>
            <person name="Howarth C."/>
            <person name="Larimer J."/>
            <person name="Lui A."/>
            <person name="MacDonald P.J."/>
            <person name="McCowen C."/>
            <person name="Montmayeur A."/>
            <person name="Murphy C."/>
            <person name="Neiman D."/>
            <person name="Pearson M."/>
            <person name="Priest M."/>
            <person name="Roberts A."/>
            <person name="Saif S."/>
            <person name="Shea T."/>
            <person name="Sisk P."/>
            <person name="Stolte C."/>
            <person name="Sykes S."/>
            <person name="Wortman J."/>
            <person name="Nusbaum C."/>
            <person name="Birren B."/>
        </authorList>
    </citation>
    <scope>NUCLEOTIDE SEQUENCE [LARGE SCALE GENOMIC DNA]</scope>
    <source>
        <strain evidence="3 4">F0304</strain>
    </source>
</reference>
<dbReference type="Proteomes" id="UP000005777">
    <property type="component" value="Unassembled WGS sequence"/>
</dbReference>
<dbReference type="GO" id="GO:0000271">
    <property type="term" value="P:polysaccharide biosynthetic process"/>
    <property type="evidence" value="ECO:0007669"/>
    <property type="project" value="TreeGrafter"/>
</dbReference>
<dbReference type="SUPFAM" id="SSF53383">
    <property type="entry name" value="PLP-dependent transferases"/>
    <property type="match status" value="1"/>
</dbReference>
<dbReference type="InterPro" id="IPR015421">
    <property type="entry name" value="PyrdxlP-dep_Trfase_major"/>
</dbReference>
<comment type="similarity">
    <text evidence="2">Belongs to the DegT/DnrJ/EryC1 family.</text>
</comment>
<dbReference type="AlphaFoldDB" id="W5IK86"/>
<dbReference type="PANTHER" id="PTHR30244">
    <property type="entry name" value="TRANSAMINASE"/>
    <property type="match status" value="1"/>
</dbReference>
<accession>W5IK86</accession>
<dbReference type="EMBL" id="ADCX01000004">
    <property type="protein sequence ID" value="EFG27317.2"/>
    <property type="molecule type" value="Genomic_DNA"/>
</dbReference>
<evidence type="ECO:0008006" key="5">
    <source>
        <dbReference type="Google" id="ProtNLM"/>
    </source>
</evidence>
<organism evidence="3 4">
    <name type="scientific">Scardovia inopinata F0304</name>
    <dbReference type="NCBI Taxonomy" id="641146"/>
    <lineage>
        <taxon>Bacteria</taxon>
        <taxon>Bacillati</taxon>
        <taxon>Actinomycetota</taxon>
        <taxon>Actinomycetes</taxon>
        <taxon>Bifidobacteriales</taxon>
        <taxon>Bifidobacteriaceae</taxon>
        <taxon>Scardovia</taxon>
    </lineage>
</organism>
<dbReference type="InterPro" id="IPR015424">
    <property type="entry name" value="PyrdxlP-dep_Trfase"/>
</dbReference>
<sequence>MHFWALLTVFHRADDKVFSFTPERQVYARLDGRNLAGNEDTMIGHTQSLQKVLAQYTHTRIGDWYLVFKARYGMEVVFEALKSVQGSGQVLTQTFTCITAVDPIIQAGLTPVYADIDPKSLSLANPLPVNKQTRAVVRQHTFGIIDSTGMQETKEKMVEDFGNHRPLLMEDCAHCVGHMGRDKAGDPLADITVYSFGVEKMLDTRFGGAIWVNPRLKERSPELDRVIRMKLSSLEPISLRINLVTRAYVNQNRLLSRMGTVGSSLRKTLTNLRMYEPPISDTEMRGELEYKPYRSKPWMNRKAMRQLKRLKANENARKSIVSTYTSLLQNKKGIEIPACAAGAEAAPLLRYPVLMANEEVAERAVAAVRARGILAERWYRPQLFPGITKGFEGIYRIPLDPSSLPVASSYSQRIVCLPTEVSADQAEKAVSAILNLI</sequence>
<comment type="cofactor">
    <cofactor evidence="1">
        <name>pyridoxal 5'-phosphate</name>
        <dbReference type="ChEBI" id="CHEBI:597326"/>
    </cofactor>
</comment>
<name>W5IK86_SCAIO</name>